<dbReference type="PANTHER" id="PTHR23092">
    <property type="entry name" value="POLY(A) RNA POLYMERASE"/>
    <property type="match status" value="1"/>
</dbReference>
<reference evidence="11" key="1">
    <citation type="submission" date="2011-08" db="EMBL/GenBank/DDBJ databases">
        <authorList>
            <person name="Rombauts S."/>
        </authorList>
    </citation>
    <scope>NUCLEOTIDE SEQUENCE</scope>
    <source>
        <strain evidence="11">London</strain>
    </source>
</reference>
<evidence type="ECO:0000256" key="4">
    <source>
        <dbReference type="ARBA" id="ARBA00022679"/>
    </source>
</evidence>
<feature type="domain" description="PAP-associated" evidence="8">
    <location>
        <begin position="242"/>
        <end position="303"/>
    </location>
</feature>
<name>T1K333_TETUR</name>
<dbReference type="GO" id="GO:0031123">
    <property type="term" value="P:RNA 3'-end processing"/>
    <property type="evidence" value="ECO:0007669"/>
    <property type="project" value="TreeGrafter"/>
</dbReference>
<dbReference type="FunFam" id="3.30.460.10:FF:000006">
    <property type="entry name" value="non-canonical poly(A) RNA polymerase PAPD5"/>
    <property type="match status" value="1"/>
</dbReference>
<gene>
    <name evidence="10" type="primary">107359682</name>
</gene>
<feature type="domain" description="Poly(A) RNA polymerase mitochondrial-like central palm" evidence="9">
    <location>
        <begin position="54"/>
        <end position="184"/>
    </location>
</feature>
<keyword evidence="6" id="KW-0460">Magnesium</keyword>
<dbReference type="GO" id="GO:1990817">
    <property type="term" value="F:poly(A) RNA polymerase activity"/>
    <property type="evidence" value="ECO:0007669"/>
    <property type="project" value="UniProtKB-EC"/>
</dbReference>
<dbReference type="Gene3D" id="3.30.460.10">
    <property type="entry name" value="Beta Polymerase, domain 2"/>
    <property type="match status" value="1"/>
</dbReference>
<dbReference type="SUPFAM" id="SSF81631">
    <property type="entry name" value="PAP/OAS1 substrate-binding domain"/>
    <property type="match status" value="1"/>
</dbReference>
<evidence type="ECO:0000313" key="10">
    <source>
        <dbReference type="EnsemblMetazoa" id="tetur04g07230.1"/>
    </source>
</evidence>
<dbReference type="STRING" id="32264.T1K333"/>
<dbReference type="InterPro" id="IPR045862">
    <property type="entry name" value="Trf4-like"/>
</dbReference>
<dbReference type="Gene3D" id="1.10.1410.10">
    <property type="match status" value="1"/>
</dbReference>
<dbReference type="SUPFAM" id="SSF81301">
    <property type="entry name" value="Nucleotidyltransferase"/>
    <property type="match status" value="1"/>
</dbReference>
<dbReference type="KEGG" id="tut:107359682"/>
<accession>T1K333</accession>
<evidence type="ECO:0000256" key="2">
    <source>
        <dbReference type="ARBA" id="ARBA00008593"/>
    </source>
</evidence>
<reference evidence="10" key="2">
    <citation type="submission" date="2015-06" db="UniProtKB">
        <authorList>
            <consortium name="EnsemblMetazoa"/>
        </authorList>
    </citation>
    <scope>IDENTIFICATION</scope>
</reference>
<keyword evidence="11" id="KW-1185">Reference proteome</keyword>
<feature type="compositionally biased region" description="Polar residues" evidence="7">
    <location>
        <begin position="467"/>
        <end position="487"/>
    </location>
</feature>
<sequence length="525" mass="58989">MNCNCNCIFKLYQPCPNGVCFSLPTDQNMNVIRKYGGTPWRRNDRLYSPGVIGLHEEILDFYEYMSPTMEEHCMRCQVVESIKKVIKKLWPAAKVDVFGSFKTGLYLPTSDIDLVVIGDWPTLPLHTLEKALLDAGLVESDSIKVLDKASVPIIKLVDKNTQIQVDISFNTLNGIESAKLIKKFKLDFPHLAKLFLVVKQFLVQRDLNEVFKGGISSYSLILMVVSFLQLHPRQDAVSPTSNLGVLLLEFFEFYGLLFNYKAVGIRIKDGGSYVPKSEIQQQMLETGCRPSFLCIEDPLDSTNDIGRSSYGAVHVQEAFEYAYLSLNKACGPTSSIVDQTKSLLGRIIRVSDEVVEMRLRVKEKFPSPPTPLSLHHHNINHNHHHNHHHHHHLPHLKKPLPKNYGPFCENFNDSAISLAESYDEDGITSSSASSIASSENFINSSIKTIKSIKAYNSSHQGHREVSSHANSIPPKSNHLGNPCNQNWRHPGSFPYQPRYRANSGKRKKMHPSTAALISPSSARDS</sequence>
<dbReference type="EMBL" id="CAEY01001374">
    <property type="status" value="NOT_ANNOTATED_CDS"/>
    <property type="molecule type" value="Genomic_DNA"/>
</dbReference>
<evidence type="ECO:0000259" key="8">
    <source>
        <dbReference type="Pfam" id="PF03828"/>
    </source>
</evidence>
<dbReference type="GO" id="GO:0003729">
    <property type="term" value="F:mRNA binding"/>
    <property type="evidence" value="ECO:0007669"/>
    <property type="project" value="TreeGrafter"/>
</dbReference>
<evidence type="ECO:0000256" key="5">
    <source>
        <dbReference type="ARBA" id="ARBA00022723"/>
    </source>
</evidence>
<dbReference type="eggNOG" id="KOG1906">
    <property type="taxonomic scope" value="Eukaryota"/>
</dbReference>
<dbReference type="HOGENOM" id="CLU_013572_3_1_1"/>
<evidence type="ECO:0000259" key="9">
    <source>
        <dbReference type="Pfam" id="PF22600"/>
    </source>
</evidence>
<evidence type="ECO:0000313" key="11">
    <source>
        <dbReference type="Proteomes" id="UP000015104"/>
    </source>
</evidence>
<protein>
    <recommendedName>
        <fullName evidence="3">polynucleotide adenylyltransferase</fullName>
        <ecNumber evidence="3">2.7.7.19</ecNumber>
    </recommendedName>
</protein>
<evidence type="ECO:0000256" key="3">
    <source>
        <dbReference type="ARBA" id="ARBA00012388"/>
    </source>
</evidence>
<dbReference type="Pfam" id="PF03828">
    <property type="entry name" value="PAP_assoc"/>
    <property type="match status" value="1"/>
</dbReference>
<dbReference type="FunFam" id="1.10.1410.10:FF:000003">
    <property type="entry name" value="non-canonical poly(A) RNA polymerase PAPD7"/>
    <property type="match status" value="1"/>
</dbReference>
<dbReference type="GO" id="GO:0043634">
    <property type="term" value="P:polyadenylation-dependent ncRNA catabolic process"/>
    <property type="evidence" value="ECO:0007669"/>
    <property type="project" value="TreeGrafter"/>
</dbReference>
<dbReference type="InterPro" id="IPR002058">
    <property type="entry name" value="PAP_assoc"/>
</dbReference>
<dbReference type="InterPro" id="IPR054708">
    <property type="entry name" value="MTPAP-like_central"/>
</dbReference>
<dbReference type="GO" id="GO:0005730">
    <property type="term" value="C:nucleolus"/>
    <property type="evidence" value="ECO:0007669"/>
    <property type="project" value="TreeGrafter"/>
</dbReference>
<dbReference type="OrthoDB" id="273917at2759"/>
<comment type="similarity">
    <text evidence="2">Belongs to the DNA polymerase type-B-like family.</text>
</comment>
<comment type="cofactor">
    <cofactor evidence="1">
        <name>Mn(2+)</name>
        <dbReference type="ChEBI" id="CHEBI:29035"/>
    </cofactor>
</comment>
<dbReference type="Pfam" id="PF22600">
    <property type="entry name" value="MTPAP-like_central"/>
    <property type="match status" value="1"/>
</dbReference>
<proteinExistence type="inferred from homology"/>
<dbReference type="InterPro" id="IPR043519">
    <property type="entry name" value="NT_sf"/>
</dbReference>
<keyword evidence="5" id="KW-0479">Metal-binding</keyword>
<dbReference type="EnsemblMetazoa" id="tetur04g07230.1">
    <property type="protein sequence ID" value="tetur04g07230.1"/>
    <property type="gene ID" value="tetur04g07230"/>
</dbReference>
<dbReference type="AlphaFoldDB" id="T1K333"/>
<dbReference type="Proteomes" id="UP000015104">
    <property type="component" value="Unassembled WGS sequence"/>
</dbReference>
<dbReference type="GO" id="GO:0031499">
    <property type="term" value="C:TRAMP complex"/>
    <property type="evidence" value="ECO:0007669"/>
    <property type="project" value="TreeGrafter"/>
</dbReference>
<evidence type="ECO:0000256" key="1">
    <source>
        <dbReference type="ARBA" id="ARBA00001936"/>
    </source>
</evidence>
<keyword evidence="4" id="KW-0808">Transferase</keyword>
<evidence type="ECO:0000256" key="7">
    <source>
        <dbReference type="SAM" id="MobiDB-lite"/>
    </source>
</evidence>
<dbReference type="GO" id="GO:0046872">
    <property type="term" value="F:metal ion binding"/>
    <property type="evidence" value="ECO:0007669"/>
    <property type="project" value="UniProtKB-KW"/>
</dbReference>
<evidence type="ECO:0000256" key="6">
    <source>
        <dbReference type="ARBA" id="ARBA00022842"/>
    </source>
</evidence>
<organism evidence="10 11">
    <name type="scientific">Tetranychus urticae</name>
    <name type="common">Two-spotted spider mite</name>
    <dbReference type="NCBI Taxonomy" id="32264"/>
    <lineage>
        <taxon>Eukaryota</taxon>
        <taxon>Metazoa</taxon>
        <taxon>Ecdysozoa</taxon>
        <taxon>Arthropoda</taxon>
        <taxon>Chelicerata</taxon>
        <taxon>Arachnida</taxon>
        <taxon>Acari</taxon>
        <taxon>Acariformes</taxon>
        <taxon>Trombidiformes</taxon>
        <taxon>Prostigmata</taxon>
        <taxon>Eleutherengona</taxon>
        <taxon>Raphignathae</taxon>
        <taxon>Tetranychoidea</taxon>
        <taxon>Tetranychidae</taxon>
        <taxon>Tetranychus</taxon>
    </lineage>
</organism>
<feature type="region of interest" description="Disordered" evidence="7">
    <location>
        <begin position="457"/>
        <end position="525"/>
    </location>
</feature>
<dbReference type="CDD" id="cd05402">
    <property type="entry name" value="NT_PAP_TUTase"/>
    <property type="match status" value="1"/>
</dbReference>
<dbReference type="PANTHER" id="PTHR23092:SF15">
    <property type="entry name" value="INACTIVE NON-CANONICAL POLY(A) RNA POLYMERASE PROTEIN TRF4-2-RELATED"/>
    <property type="match status" value="1"/>
</dbReference>
<dbReference type="EC" id="2.7.7.19" evidence="3"/>